<evidence type="ECO:0000256" key="7">
    <source>
        <dbReference type="ARBA" id="ARBA00023125"/>
    </source>
</evidence>
<keyword evidence="4" id="KW-0548">Nucleotidyltransferase</keyword>
<keyword evidence="5" id="KW-0235">DNA replication</keyword>
<dbReference type="EC" id="2.7.7.7" evidence="2"/>
<evidence type="ECO:0000256" key="4">
    <source>
        <dbReference type="ARBA" id="ARBA00022695"/>
    </source>
</evidence>
<accession>A0ABQ9IQZ0</accession>
<name>A0ABQ9IQZ0_9CUCU</name>
<evidence type="ECO:0000256" key="6">
    <source>
        <dbReference type="ARBA" id="ARBA00022932"/>
    </source>
</evidence>
<dbReference type="InterPro" id="IPR012337">
    <property type="entry name" value="RNaseH-like_sf"/>
</dbReference>
<comment type="caution">
    <text evidence="10">The sequence shown here is derived from an EMBL/GenBank/DDBJ whole genome shotgun (WGS) entry which is preliminary data.</text>
</comment>
<evidence type="ECO:0000259" key="9">
    <source>
        <dbReference type="Pfam" id="PF03175"/>
    </source>
</evidence>
<dbReference type="InterPro" id="IPR004868">
    <property type="entry name" value="DNA-dir_DNA_pol_B_mt/vir"/>
</dbReference>
<evidence type="ECO:0000256" key="2">
    <source>
        <dbReference type="ARBA" id="ARBA00012417"/>
    </source>
</evidence>
<sequence length="326" mass="37852">MSPRIYAICLADALKKIKRFNYTGRTLEFKIKPIPPGKEPVQWLRDAINRMVKKVPRDSRTSDQVSFNFCSKKGLSNAVMAGCVFGLSKKKSKYDDLWDMISGAKEELRKYNNYHEECLKRGRIITINNRNNLCLPLALITAISYVNKRPFVDQKAGVTIPEDGCGMDELEQFQRELHGYKIVVYMYGNKSRDVMFEGPNDGKKLNLLYHKGHYNVITSLTSAFCTRFYCQECHKGYFPHLFNTLENTKYVGPLPAVKYYDPDNMKEDARKKFLRWYEEHKNDVFDMQRDLVEYCVSDLEILTKACLKFRKSTNSIPSLQYAAKGQ</sequence>
<dbReference type="Proteomes" id="UP001162164">
    <property type="component" value="Unassembled WGS sequence"/>
</dbReference>
<feature type="domain" description="DNA-directed DNA polymerase family B mitochondria/virus" evidence="9">
    <location>
        <begin position="227"/>
        <end position="315"/>
    </location>
</feature>
<gene>
    <name evidence="10" type="ORF">NQ317_014054</name>
</gene>
<comment type="similarity">
    <text evidence="1">Belongs to the DNA polymerase type-B family.</text>
</comment>
<keyword evidence="7" id="KW-0238">DNA-binding</keyword>
<dbReference type="PANTHER" id="PTHR33568:SF3">
    <property type="entry name" value="DNA-DIRECTED DNA POLYMERASE"/>
    <property type="match status" value="1"/>
</dbReference>
<organism evidence="10 11">
    <name type="scientific">Molorchus minor</name>
    <dbReference type="NCBI Taxonomy" id="1323400"/>
    <lineage>
        <taxon>Eukaryota</taxon>
        <taxon>Metazoa</taxon>
        <taxon>Ecdysozoa</taxon>
        <taxon>Arthropoda</taxon>
        <taxon>Hexapoda</taxon>
        <taxon>Insecta</taxon>
        <taxon>Pterygota</taxon>
        <taxon>Neoptera</taxon>
        <taxon>Endopterygota</taxon>
        <taxon>Coleoptera</taxon>
        <taxon>Polyphaga</taxon>
        <taxon>Cucujiformia</taxon>
        <taxon>Chrysomeloidea</taxon>
        <taxon>Cerambycidae</taxon>
        <taxon>Lamiinae</taxon>
        <taxon>Monochamini</taxon>
        <taxon>Molorchus</taxon>
    </lineage>
</organism>
<evidence type="ECO:0000256" key="8">
    <source>
        <dbReference type="ARBA" id="ARBA00049244"/>
    </source>
</evidence>
<proteinExistence type="inferred from homology"/>
<evidence type="ECO:0000256" key="1">
    <source>
        <dbReference type="ARBA" id="ARBA00005755"/>
    </source>
</evidence>
<keyword evidence="11" id="KW-1185">Reference proteome</keyword>
<dbReference type="Pfam" id="PF03175">
    <property type="entry name" value="DNA_pol_B_2"/>
    <property type="match status" value="1"/>
</dbReference>
<protein>
    <recommendedName>
        <fullName evidence="2">DNA-directed DNA polymerase</fullName>
        <ecNumber evidence="2">2.7.7.7</ecNumber>
    </recommendedName>
</protein>
<dbReference type="SUPFAM" id="SSF53098">
    <property type="entry name" value="Ribonuclease H-like"/>
    <property type="match status" value="1"/>
</dbReference>
<keyword evidence="3" id="KW-0808">Transferase</keyword>
<evidence type="ECO:0000313" key="11">
    <source>
        <dbReference type="Proteomes" id="UP001162164"/>
    </source>
</evidence>
<comment type="catalytic activity">
    <reaction evidence="8">
        <text>DNA(n) + a 2'-deoxyribonucleoside 5'-triphosphate = DNA(n+1) + diphosphate</text>
        <dbReference type="Rhea" id="RHEA:22508"/>
        <dbReference type="Rhea" id="RHEA-COMP:17339"/>
        <dbReference type="Rhea" id="RHEA-COMP:17340"/>
        <dbReference type="ChEBI" id="CHEBI:33019"/>
        <dbReference type="ChEBI" id="CHEBI:61560"/>
        <dbReference type="ChEBI" id="CHEBI:173112"/>
        <dbReference type="EC" id="2.7.7.7"/>
    </reaction>
</comment>
<keyword evidence="6" id="KW-0239">DNA-directed DNA polymerase</keyword>
<evidence type="ECO:0000256" key="5">
    <source>
        <dbReference type="ARBA" id="ARBA00022705"/>
    </source>
</evidence>
<reference evidence="10" key="1">
    <citation type="journal article" date="2023" name="Insect Mol. Biol.">
        <title>Genome sequencing provides insights into the evolution of gene families encoding plant cell wall-degrading enzymes in longhorned beetles.</title>
        <authorList>
            <person name="Shin N.R."/>
            <person name="Okamura Y."/>
            <person name="Kirsch R."/>
            <person name="Pauchet Y."/>
        </authorList>
    </citation>
    <scope>NUCLEOTIDE SEQUENCE</scope>
    <source>
        <strain evidence="10">MMC_N1</strain>
    </source>
</reference>
<evidence type="ECO:0000313" key="10">
    <source>
        <dbReference type="EMBL" id="KAJ8956141.1"/>
    </source>
</evidence>
<dbReference type="EMBL" id="JAPWTJ010003479">
    <property type="protein sequence ID" value="KAJ8956141.1"/>
    <property type="molecule type" value="Genomic_DNA"/>
</dbReference>
<evidence type="ECO:0000256" key="3">
    <source>
        <dbReference type="ARBA" id="ARBA00022679"/>
    </source>
</evidence>
<dbReference type="PANTHER" id="PTHR33568">
    <property type="entry name" value="DNA POLYMERASE"/>
    <property type="match status" value="1"/>
</dbReference>